<dbReference type="OrthoDB" id="2419613at2759"/>
<proteinExistence type="predicted"/>
<feature type="binding site" description="axial binding residue" evidence="8">
    <location>
        <position position="295"/>
    </location>
    <ligand>
        <name>heme b</name>
        <dbReference type="ChEBI" id="CHEBI:60344"/>
        <label>1</label>
    </ligand>
    <ligandPart>
        <name>Fe</name>
        <dbReference type="ChEBI" id="CHEBI:18248"/>
    </ligandPart>
</feature>
<dbReference type="PROSITE" id="PS50836">
    <property type="entry name" value="DOMON"/>
    <property type="match status" value="1"/>
</dbReference>
<keyword evidence="6 9" id="KW-1133">Transmembrane helix</keyword>
<feature type="binding site" description="axial binding residue" evidence="8">
    <location>
        <position position="261"/>
    </location>
    <ligand>
        <name>heme b</name>
        <dbReference type="ChEBI" id="CHEBI:60344"/>
        <label>1</label>
    </ligand>
    <ligandPart>
        <name>Fe</name>
        <dbReference type="ChEBI" id="CHEBI:18248"/>
    </ligandPart>
</feature>
<dbReference type="SMART" id="SM00665">
    <property type="entry name" value="B561"/>
    <property type="match status" value="1"/>
</dbReference>
<evidence type="ECO:0000256" key="5">
    <source>
        <dbReference type="ARBA" id="ARBA00022982"/>
    </source>
</evidence>
<evidence type="ECO:0000256" key="1">
    <source>
        <dbReference type="ARBA" id="ARBA00004370"/>
    </source>
</evidence>
<protein>
    <recommendedName>
        <fullName evidence="14">Cytochrome b561 and DOMON domain-containing protein</fullName>
    </recommendedName>
</protein>
<dbReference type="InterPro" id="IPR017214">
    <property type="entry name" value="UCP037471"/>
</dbReference>
<dbReference type="EMBL" id="JRKL02003463">
    <property type="protein sequence ID" value="KAF3955170.1"/>
    <property type="molecule type" value="Genomic_DNA"/>
</dbReference>
<feature type="domain" description="Cytochrome b561" evidence="11">
    <location>
        <begin position="155"/>
        <end position="350"/>
    </location>
</feature>
<evidence type="ECO:0000256" key="2">
    <source>
        <dbReference type="ARBA" id="ARBA00022448"/>
    </source>
</evidence>
<evidence type="ECO:0000256" key="7">
    <source>
        <dbReference type="ARBA" id="ARBA00023136"/>
    </source>
</evidence>
<keyword evidence="4" id="KW-0732">Signal</keyword>
<reference evidence="12" key="1">
    <citation type="submission" date="2020-03" db="EMBL/GenBank/DDBJ databases">
        <title>Castanea mollissima Vanexum genome sequencing.</title>
        <authorList>
            <person name="Staton M."/>
        </authorList>
    </citation>
    <scope>NUCLEOTIDE SEQUENCE</scope>
    <source>
        <tissue evidence="12">Leaf</tissue>
    </source>
</reference>
<feature type="transmembrane region" description="Helical" evidence="9">
    <location>
        <begin position="326"/>
        <end position="351"/>
    </location>
</feature>
<keyword evidence="8" id="KW-0479">Metal-binding</keyword>
<evidence type="ECO:0000256" key="6">
    <source>
        <dbReference type="ARBA" id="ARBA00022989"/>
    </source>
</evidence>
<name>A0A8J4QJI5_9ROSI</name>
<evidence type="ECO:0000313" key="13">
    <source>
        <dbReference type="Proteomes" id="UP000737018"/>
    </source>
</evidence>
<evidence type="ECO:0000256" key="9">
    <source>
        <dbReference type="SAM" id="Phobius"/>
    </source>
</evidence>
<dbReference type="GO" id="GO:0016020">
    <property type="term" value="C:membrane"/>
    <property type="evidence" value="ECO:0007669"/>
    <property type="project" value="UniProtKB-SubCell"/>
</dbReference>
<keyword evidence="8" id="KW-0408">Iron</keyword>
<evidence type="ECO:0000259" key="11">
    <source>
        <dbReference type="PROSITE" id="PS50939"/>
    </source>
</evidence>
<feature type="domain" description="DOMON" evidence="10">
    <location>
        <begin position="33"/>
        <end position="148"/>
    </location>
</feature>
<feature type="transmembrane region" description="Helical" evidence="9">
    <location>
        <begin position="263"/>
        <end position="280"/>
    </location>
</feature>
<evidence type="ECO:0000256" key="4">
    <source>
        <dbReference type="ARBA" id="ARBA00022729"/>
    </source>
</evidence>
<dbReference type="PROSITE" id="PS50939">
    <property type="entry name" value="CYTOCHROME_B561"/>
    <property type="match status" value="1"/>
</dbReference>
<comment type="subcellular location">
    <subcellularLocation>
        <location evidence="1">Membrane</location>
    </subcellularLocation>
</comment>
<keyword evidence="7 9" id="KW-0472">Membrane</keyword>
<dbReference type="AlphaFoldDB" id="A0A8J4QJI5"/>
<keyword evidence="2" id="KW-0813">Transport</keyword>
<keyword evidence="5" id="KW-0249">Electron transport</keyword>
<dbReference type="InterPro" id="IPR005018">
    <property type="entry name" value="DOMON_domain"/>
</dbReference>
<dbReference type="Proteomes" id="UP000737018">
    <property type="component" value="Unassembled WGS sequence"/>
</dbReference>
<dbReference type="InterPro" id="IPR045265">
    <property type="entry name" value="AIR12_DOMON"/>
</dbReference>
<dbReference type="InterPro" id="IPR006593">
    <property type="entry name" value="Cyt_b561/ferric_Rdtase_TM"/>
</dbReference>
<accession>A0A8J4QJI5</accession>
<dbReference type="GO" id="GO:0046872">
    <property type="term" value="F:metal ion binding"/>
    <property type="evidence" value="ECO:0007669"/>
    <property type="project" value="UniProtKB-KW"/>
</dbReference>
<evidence type="ECO:0000313" key="12">
    <source>
        <dbReference type="EMBL" id="KAF3955170.1"/>
    </source>
</evidence>
<sequence>MVFFSTAIFLCKAQCSSTSEFSNFASCTNLAVLNSTLYWNYNISSNKVEIAFRQSGIYNYSTWIAWAINPTSIGMIGAQAFVAHPRSDGRLIAYTSSITSRETILEQGKLSFPVYGVSAIYANNSITIFATLMFSSRTSVVNHVWQRGPISMDNVPGFHSHSKDNLQSYGTLNFLSGETRGEERFMVMKKIHGGLNVIGWGIMLPLGVVIARYIKVFKTTDSAWFHIHVICQSLGYIVGIMGWTTGLNLGVQLSGFNQKAHGYIGICLFSLATAQTLFFFRPKELKYRKYWNIIHICIGYGTIILSISNVFIGINILKPGKKWKEAYISILALLGAVSVLPEIGTACYSYFSRKTKNLETTDGASPFNS</sequence>
<dbReference type="CDD" id="cd08760">
    <property type="entry name" value="Cyt_b561_FRRS1_like"/>
    <property type="match status" value="1"/>
</dbReference>
<feature type="transmembrane region" description="Helical" evidence="9">
    <location>
        <begin position="193"/>
        <end position="211"/>
    </location>
</feature>
<dbReference type="Gene3D" id="1.20.120.1770">
    <property type="match status" value="1"/>
</dbReference>
<evidence type="ECO:0008006" key="14">
    <source>
        <dbReference type="Google" id="ProtNLM"/>
    </source>
</evidence>
<dbReference type="PIRSF" id="PIRSF037471">
    <property type="entry name" value="UCP037471"/>
    <property type="match status" value="1"/>
</dbReference>
<feature type="transmembrane region" description="Helical" evidence="9">
    <location>
        <begin position="292"/>
        <end position="314"/>
    </location>
</feature>
<feature type="binding site" description="axial binding residue" evidence="8">
    <location>
        <position position="228"/>
    </location>
    <ligand>
        <name>heme b</name>
        <dbReference type="ChEBI" id="CHEBI:60344"/>
        <label>1</label>
    </ligand>
    <ligandPart>
        <name>Fe</name>
        <dbReference type="ChEBI" id="CHEBI:18248"/>
    </ligandPart>
</feature>
<gene>
    <name evidence="12" type="ORF">CMV_019587</name>
</gene>
<dbReference type="CDD" id="cd09629">
    <property type="entry name" value="DOMON_CIL1_like"/>
    <property type="match status" value="1"/>
</dbReference>
<comment type="caution">
    <text evidence="12">The sequence shown here is derived from an EMBL/GenBank/DDBJ whole genome shotgun (WGS) entry which is preliminary data.</text>
</comment>
<evidence type="ECO:0000259" key="10">
    <source>
        <dbReference type="PROSITE" id="PS50836"/>
    </source>
</evidence>
<dbReference type="PANTHER" id="PTHR23130:SF212">
    <property type="entry name" value="AUXIN-RESPONSIVE FAMILY PROTEIN"/>
    <property type="match status" value="1"/>
</dbReference>
<feature type="transmembrane region" description="Helical" evidence="9">
    <location>
        <begin position="223"/>
        <end position="243"/>
    </location>
</feature>
<keyword evidence="3 9" id="KW-0812">Transmembrane</keyword>
<keyword evidence="13" id="KW-1185">Reference proteome</keyword>
<dbReference type="Pfam" id="PF04526">
    <property type="entry name" value="DUF568"/>
    <property type="match status" value="1"/>
</dbReference>
<evidence type="ECO:0000256" key="8">
    <source>
        <dbReference type="PIRSR" id="PIRSR037471-1"/>
    </source>
</evidence>
<evidence type="ECO:0000256" key="3">
    <source>
        <dbReference type="ARBA" id="ARBA00022692"/>
    </source>
</evidence>
<dbReference type="PANTHER" id="PTHR23130">
    <property type="entry name" value="CYTOCHROME B561 AND DOMON DOMAIN-CONTAINING PROTEIN"/>
    <property type="match status" value="1"/>
</dbReference>
<feature type="binding site" description="axial binding residue" evidence="8">
    <location>
        <position position="192"/>
    </location>
    <ligand>
        <name>heme b</name>
        <dbReference type="ChEBI" id="CHEBI:60344"/>
        <label>1</label>
    </ligand>
    <ligandPart>
        <name>Fe</name>
        <dbReference type="ChEBI" id="CHEBI:18248"/>
    </ligandPart>
</feature>
<organism evidence="12 13">
    <name type="scientific">Castanea mollissima</name>
    <name type="common">Chinese chestnut</name>
    <dbReference type="NCBI Taxonomy" id="60419"/>
    <lineage>
        <taxon>Eukaryota</taxon>
        <taxon>Viridiplantae</taxon>
        <taxon>Streptophyta</taxon>
        <taxon>Embryophyta</taxon>
        <taxon>Tracheophyta</taxon>
        <taxon>Spermatophyta</taxon>
        <taxon>Magnoliopsida</taxon>
        <taxon>eudicotyledons</taxon>
        <taxon>Gunneridae</taxon>
        <taxon>Pentapetalae</taxon>
        <taxon>rosids</taxon>
        <taxon>fabids</taxon>
        <taxon>Fagales</taxon>
        <taxon>Fagaceae</taxon>
        <taxon>Castanea</taxon>
    </lineage>
</organism>
<dbReference type="Pfam" id="PF03188">
    <property type="entry name" value="Cytochrom_B561"/>
    <property type="match status" value="1"/>
</dbReference>